<dbReference type="AlphaFoldDB" id="A0A927K8J2"/>
<dbReference type="InterPro" id="IPR004670">
    <property type="entry name" value="NhaA"/>
</dbReference>
<keyword evidence="2 11" id="KW-0813">Transport</keyword>
<dbReference type="Pfam" id="PF06965">
    <property type="entry name" value="Na_H_antiport_1"/>
    <property type="match status" value="1"/>
</dbReference>
<comment type="catalytic activity">
    <reaction evidence="11">
        <text>Na(+)(in) + 2 H(+)(out) = Na(+)(out) + 2 H(+)(in)</text>
        <dbReference type="Rhea" id="RHEA:29251"/>
        <dbReference type="ChEBI" id="CHEBI:15378"/>
        <dbReference type="ChEBI" id="CHEBI:29101"/>
    </reaction>
</comment>
<keyword evidence="9 11" id="KW-0472">Membrane</keyword>
<evidence type="ECO:0000256" key="5">
    <source>
        <dbReference type="ARBA" id="ARBA00022692"/>
    </source>
</evidence>
<keyword evidence="5 11" id="KW-0812">Transmembrane</keyword>
<dbReference type="GO" id="GO:0005886">
    <property type="term" value="C:plasma membrane"/>
    <property type="evidence" value="ECO:0007669"/>
    <property type="project" value="UniProtKB-SubCell"/>
</dbReference>
<feature type="transmembrane region" description="Helical" evidence="11">
    <location>
        <begin position="134"/>
        <end position="153"/>
    </location>
</feature>
<dbReference type="HAMAP" id="MF_01844">
    <property type="entry name" value="NhaA"/>
    <property type="match status" value="1"/>
</dbReference>
<organism evidence="12 13">
    <name type="scientific">Nocardioides donggukensis</name>
    <dbReference type="NCBI Taxonomy" id="2774019"/>
    <lineage>
        <taxon>Bacteria</taxon>
        <taxon>Bacillati</taxon>
        <taxon>Actinomycetota</taxon>
        <taxon>Actinomycetes</taxon>
        <taxon>Propionibacteriales</taxon>
        <taxon>Nocardioidaceae</taxon>
        <taxon>Nocardioides</taxon>
    </lineage>
</organism>
<comment type="subcellular location">
    <subcellularLocation>
        <location evidence="1">Cell inner membrane</location>
        <topology evidence="1">Multi-pass membrane protein</topology>
    </subcellularLocation>
    <subcellularLocation>
        <location evidence="11">Cell membrane</location>
        <topology evidence="11">Multi-pass membrane protein</topology>
    </subcellularLocation>
</comment>
<evidence type="ECO:0000256" key="8">
    <source>
        <dbReference type="ARBA" id="ARBA00023065"/>
    </source>
</evidence>
<dbReference type="GO" id="GO:0006885">
    <property type="term" value="P:regulation of pH"/>
    <property type="evidence" value="ECO:0007669"/>
    <property type="project" value="UniProtKB-UniRule"/>
</dbReference>
<evidence type="ECO:0000256" key="11">
    <source>
        <dbReference type="HAMAP-Rule" id="MF_01844"/>
    </source>
</evidence>
<feature type="transmembrane region" description="Helical" evidence="11">
    <location>
        <begin position="160"/>
        <end position="181"/>
    </location>
</feature>
<feature type="transmembrane region" description="Helical" evidence="11">
    <location>
        <begin position="187"/>
        <end position="205"/>
    </location>
</feature>
<evidence type="ECO:0000256" key="1">
    <source>
        <dbReference type="ARBA" id="ARBA00004429"/>
    </source>
</evidence>
<keyword evidence="13" id="KW-1185">Reference proteome</keyword>
<comment type="caution">
    <text evidence="12">The sequence shown here is derived from an EMBL/GenBank/DDBJ whole genome shotgun (WGS) entry which is preliminary data.</text>
</comment>
<keyword evidence="10 11" id="KW-0739">Sodium transport</keyword>
<keyword evidence="4 11" id="KW-1003">Cell membrane</keyword>
<dbReference type="PANTHER" id="PTHR30341:SF0">
    <property type="entry name" value="NA(+)_H(+) ANTIPORTER NHAA"/>
    <property type="match status" value="1"/>
</dbReference>
<dbReference type="PANTHER" id="PTHR30341">
    <property type="entry name" value="SODIUM ION/PROTON ANTIPORTER NHAA-RELATED"/>
    <property type="match status" value="1"/>
</dbReference>
<keyword evidence="6 11" id="KW-1133">Transmembrane helix</keyword>
<gene>
    <name evidence="11 12" type="primary">nhaA</name>
    <name evidence="12" type="ORF">IE331_15090</name>
</gene>
<protein>
    <recommendedName>
        <fullName evidence="11">Na(+)/H(+) antiporter NhaA</fullName>
    </recommendedName>
    <alternativeName>
        <fullName evidence="11">Sodium/proton antiporter NhaA</fullName>
    </alternativeName>
</protein>
<sequence>MVKLTRLRFLPDPTRSEDTFVGDFLRRETVGGAFALLAAAVAVIWANSPLGPEYEALRAFKLGPLDIEHWAADGALTLFFFVAGLELKREFIVGSLSKPADAVVPVVAAICGVAVPALVYVAVNLGADGRLGGWAIPSATDIAFALAVLAVVASSMPGQLRAFLLTLAVVDDLIVIVIIAAFYSTDLAFEALGLAVVFVAAYSVMQHFRVTNPLFYVPIVIGAWWFTHESGIHATIAGVALGLLTRVRPDEDESASPAEKLEHRLVPISAGVAVPFFALMSAGVVIEGGGDLLSDPVVIGVVLGLVIGKPVGVFGGAWVLTRVTRAEIDEDIKWLDVLGVAMLAGVGFTVSLLVSDLSFDGPEREAAKTAVLLGSLVSALAAAALLVSRDRWHRRHRSVSRYADEPEAPGTSPGGV</sequence>
<dbReference type="GO" id="GO:0015385">
    <property type="term" value="F:sodium:proton antiporter activity"/>
    <property type="evidence" value="ECO:0007669"/>
    <property type="project" value="UniProtKB-UniRule"/>
</dbReference>
<evidence type="ECO:0000256" key="4">
    <source>
        <dbReference type="ARBA" id="ARBA00022475"/>
    </source>
</evidence>
<evidence type="ECO:0000313" key="12">
    <source>
        <dbReference type="EMBL" id="MBD8870953.1"/>
    </source>
</evidence>
<evidence type="ECO:0000256" key="9">
    <source>
        <dbReference type="ARBA" id="ARBA00023136"/>
    </source>
</evidence>
<feature type="transmembrane region" description="Helical" evidence="11">
    <location>
        <begin position="99"/>
        <end position="122"/>
    </location>
</feature>
<evidence type="ECO:0000256" key="10">
    <source>
        <dbReference type="ARBA" id="ARBA00023201"/>
    </source>
</evidence>
<dbReference type="InterPro" id="IPR023171">
    <property type="entry name" value="Na/H_antiporter_dom_sf"/>
</dbReference>
<dbReference type="EMBL" id="JACYXZ010000004">
    <property type="protein sequence ID" value="MBD8870953.1"/>
    <property type="molecule type" value="Genomic_DNA"/>
</dbReference>
<feature type="transmembrane region" description="Helical" evidence="11">
    <location>
        <begin position="332"/>
        <end position="354"/>
    </location>
</feature>
<comment type="function">
    <text evidence="11">Na(+)/H(+) antiporter that extrudes sodium in exchange for external protons.</text>
</comment>
<evidence type="ECO:0000256" key="6">
    <source>
        <dbReference type="ARBA" id="ARBA00022989"/>
    </source>
</evidence>
<proteinExistence type="inferred from homology"/>
<feature type="transmembrane region" description="Helical" evidence="11">
    <location>
        <begin position="366"/>
        <end position="387"/>
    </location>
</feature>
<keyword evidence="7 11" id="KW-0915">Sodium</keyword>
<dbReference type="NCBIfam" id="TIGR00773">
    <property type="entry name" value="NhaA"/>
    <property type="match status" value="1"/>
</dbReference>
<evidence type="ECO:0000256" key="2">
    <source>
        <dbReference type="ARBA" id="ARBA00022448"/>
    </source>
</evidence>
<dbReference type="Proteomes" id="UP000616839">
    <property type="component" value="Unassembled WGS sequence"/>
</dbReference>
<evidence type="ECO:0000256" key="3">
    <source>
        <dbReference type="ARBA" id="ARBA00022449"/>
    </source>
</evidence>
<dbReference type="RefSeq" id="WP_192144278.1">
    <property type="nucleotide sequence ID" value="NZ_JACYXZ010000004.1"/>
</dbReference>
<dbReference type="Gene3D" id="1.20.1530.10">
    <property type="entry name" value="Na+/H+ antiporter like domain"/>
    <property type="match status" value="1"/>
</dbReference>
<evidence type="ECO:0000256" key="7">
    <source>
        <dbReference type="ARBA" id="ARBA00023053"/>
    </source>
</evidence>
<reference evidence="12" key="1">
    <citation type="submission" date="2020-09" db="EMBL/GenBank/DDBJ databases">
        <title>Nocardioides sp. strain MJB4 16S ribosomal RNA gene Genome sequencing and assembly.</title>
        <authorList>
            <person name="Kim I."/>
        </authorList>
    </citation>
    <scope>NUCLEOTIDE SEQUENCE</scope>
    <source>
        <strain evidence="12">MJB4</strain>
    </source>
</reference>
<feature type="transmembrane region" description="Helical" evidence="11">
    <location>
        <begin position="298"/>
        <end position="320"/>
    </location>
</feature>
<evidence type="ECO:0000313" key="13">
    <source>
        <dbReference type="Proteomes" id="UP000616839"/>
    </source>
</evidence>
<feature type="transmembrane region" description="Helical" evidence="11">
    <location>
        <begin position="265"/>
        <end position="286"/>
    </location>
</feature>
<keyword evidence="3 11" id="KW-0050">Antiport</keyword>
<feature type="transmembrane region" description="Helical" evidence="11">
    <location>
        <begin position="29"/>
        <end position="47"/>
    </location>
</feature>
<comment type="similarity">
    <text evidence="11">Belongs to the NhaA Na(+)/H(+) (TC 2.A.33) antiporter family.</text>
</comment>
<accession>A0A927K8J2</accession>
<name>A0A927K8J2_9ACTN</name>
<keyword evidence="8 11" id="KW-0406">Ion transport</keyword>